<name>A0A1G9NYA4_9FLAO</name>
<evidence type="ECO:0000256" key="1">
    <source>
        <dbReference type="SAM" id="Phobius"/>
    </source>
</evidence>
<dbReference type="RefSeq" id="WP_089887979.1">
    <property type="nucleotide sequence ID" value="NZ_FNGV01000003.1"/>
</dbReference>
<sequence>MMEDELIKIWQSSPMEEQIKFDKSRLMLEMQSSLSRFNKLVKHGILIEQVAMIIAIPVFLFYIYFVPFVLSKIASILIVIWGIWYFIKLKEWKRKKPTNLTKNYLDYLYESRNYLVMLKKWGDNAIYWYILPTILSVILFLFGPILAGKLNNKMIAIMFVVTISTGVFTYIWGKWRVKTQYIPRLKKIEELIKVMEE</sequence>
<keyword evidence="3" id="KW-1185">Reference proteome</keyword>
<dbReference type="EMBL" id="FNGV01000003">
    <property type="protein sequence ID" value="SDL91370.1"/>
    <property type="molecule type" value="Genomic_DNA"/>
</dbReference>
<keyword evidence="1" id="KW-0812">Transmembrane</keyword>
<keyword evidence="1" id="KW-1133">Transmembrane helix</keyword>
<proteinExistence type="predicted"/>
<dbReference type="AlphaFoldDB" id="A0A1G9NYA4"/>
<keyword evidence="1" id="KW-0472">Membrane</keyword>
<evidence type="ECO:0000313" key="3">
    <source>
        <dbReference type="Proteomes" id="UP000199440"/>
    </source>
</evidence>
<dbReference type="Proteomes" id="UP000199440">
    <property type="component" value="Unassembled WGS sequence"/>
</dbReference>
<feature type="transmembrane region" description="Helical" evidence="1">
    <location>
        <begin position="69"/>
        <end position="87"/>
    </location>
</feature>
<feature type="transmembrane region" description="Helical" evidence="1">
    <location>
        <begin position="154"/>
        <end position="173"/>
    </location>
</feature>
<gene>
    <name evidence="2" type="ORF">SAMN04488514_103370</name>
</gene>
<organism evidence="2 3">
    <name type="scientific">Kriegella aquimaris</name>
    <dbReference type="NCBI Taxonomy" id="192904"/>
    <lineage>
        <taxon>Bacteria</taxon>
        <taxon>Pseudomonadati</taxon>
        <taxon>Bacteroidota</taxon>
        <taxon>Flavobacteriia</taxon>
        <taxon>Flavobacteriales</taxon>
        <taxon>Flavobacteriaceae</taxon>
        <taxon>Kriegella</taxon>
    </lineage>
</organism>
<dbReference type="OrthoDB" id="1441218at2"/>
<reference evidence="3" key="1">
    <citation type="submission" date="2016-10" db="EMBL/GenBank/DDBJ databases">
        <authorList>
            <person name="Varghese N."/>
            <person name="Submissions S."/>
        </authorList>
    </citation>
    <scope>NUCLEOTIDE SEQUENCE [LARGE SCALE GENOMIC DNA]</scope>
    <source>
        <strain evidence="3">DSM 19886</strain>
    </source>
</reference>
<accession>A0A1G9NYA4</accession>
<feature type="transmembrane region" description="Helical" evidence="1">
    <location>
        <begin position="45"/>
        <end position="63"/>
    </location>
</feature>
<evidence type="ECO:0000313" key="2">
    <source>
        <dbReference type="EMBL" id="SDL91370.1"/>
    </source>
</evidence>
<protein>
    <submittedName>
        <fullName evidence="2">Uncharacterized protein</fullName>
    </submittedName>
</protein>
<feature type="transmembrane region" description="Helical" evidence="1">
    <location>
        <begin position="126"/>
        <end position="148"/>
    </location>
</feature>
<dbReference type="STRING" id="192904.SAMN04488514_103370"/>